<dbReference type="EMBL" id="JAWDJX010000027">
    <property type="protein sequence ID" value="KAK3051250.1"/>
    <property type="molecule type" value="Genomic_DNA"/>
</dbReference>
<evidence type="ECO:0000256" key="1">
    <source>
        <dbReference type="SAM" id="MobiDB-lite"/>
    </source>
</evidence>
<feature type="compositionally biased region" description="Low complexity" evidence="1">
    <location>
        <begin position="56"/>
        <end position="69"/>
    </location>
</feature>
<evidence type="ECO:0000313" key="3">
    <source>
        <dbReference type="Proteomes" id="UP001271007"/>
    </source>
</evidence>
<gene>
    <name evidence="2" type="ORF">LTR09_007646</name>
</gene>
<dbReference type="Proteomes" id="UP001271007">
    <property type="component" value="Unassembled WGS sequence"/>
</dbReference>
<accession>A0AAJ0GB05</accession>
<organism evidence="2 3">
    <name type="scientific">Extremus antarcticus</name>
    <dbReference type="NCBI Taxonomy" id="702011"/>
    <lineage>
        <taxon>Eukaryota</taxon>
        <taxon>Fungi</taxon>
        <taxon>Dikarya</taxon>
        <taxon>Ascomycota</taxon>
        <taxon>Pezizomycotina</taxon>
        <taxon>Dothideomycetes</taxon>
        <taxon>Dothideomycetidae</taxon>
        <taxon>Mycosphaerellales</taxon>
        <taxon>Extremaceae</taxon>
        <taxon>Extremus</taxon>
    </lineage>
</organism>
<dbReference type="AlphaFoldDB" id="A0AAJ0GB05"/>
<comment type="caution">
    <text evidence="2">The sequence shown here is derived from an EMBL/GenBank/DDBJ whole genome shotgun (WGS) entry which is preliminary data.</text>
</comment>
<evidence type="ECO:0000313" key="2">
    <source>
        <dbReference type="EMBL" id="KAK3051250.1"/>
    </source>
</evidence>
<name>A0AAJ0GB05_9PEZI</name>
<reference evidence="2" key="1">
    <citation type="submission" date="2023-04" db="EMBL/GenBank/DDBJ databases">
        <title>Black Yeasts Isolated from many extreme environments.</title>
        <authorList>
            <person name="Coleine C."/>
            <person name="Stajich J.E."/>
            <person name="Selbmann L."/>
        </authorList>
    </citation>
    <scope>NUCLEOTIDE SEQUENCE</scope>
    <source>
        <strain evidence="2">CCFEE 5312</strain>
    </source>
</reference>
<sequence length="338" mass="38302">MSFNIQPVRPLKRRADDDDVYNLPTRPAKRRADGGDLYHQPNKQQRMDCDMDDSSDSTSTMDVDDVGSSTDHKSDYQMSTPKPECLQKYYYGPGLIAFPHSLELFNRPNTNWYWNATSALSTRTLDPVECNQILTHFHSRSGWSPSPGPLPTIQLGTSEDMISRSTPRFSTFITFPSIDPSIVRSETFLRLWTDGVMIPSLLHAARKREGHSYAVPQYARSYKNIKLASECQRIVSSHSVPDTPVSVKVRADELGELWQAMQSIVRSEPSLWEFQDMFLVVVAGQDSETGMQCYGSDLRSFWGHFSIKFNRAVNMEFVDADAVTISPKVYYSGLNNVD</sequence>
<protein>
    <submittedName>
        <fullName evidence="2">Uncharacterized protein</fullName>
    </submittedName>
</protein>
<keyword evidence="3" id="KW-1185">Reference proteome</keyword>
<proteinExistence type="predicted"/>
<feature type="region of interest" description="Disordered" evidence="1">
    <location>
        <begin position="1"/>
        <end position="79"/>
    </location>
</feature>